<dbReference type="GO" id="GO:0005524">
    <property type="term" value="F:ATP binding"/>
    <property type="evidence" value="ECO:0007669"/>
    <property type="project" value="UniProtKB-KW"/>
</dbReference>
<dbReference type="SMART" id="SM00382">
    <property type="entry name" value="AAA"/>
    <property type="match status" value="1"/>
</dbReference>
<evidence type="ECO:0000256" key="3">
    <source>
        <dbReference type="ARBA" id="ARBA00022741"/>
    </source>
</evidence>
<reference evidence="7" key="1">
    <citation type="journal article" date="2019" name="Int. J. Syst. Evol. Microbiol.">
        <title>The Global Catalogue of Microorganisms (GCM) 10K type strain sequencing project: providing services to taxonomists for standard genome sequencing and annotation.</title>
        <authorList>
            <consortium name="The Broad Institute Genomics Platform"/>
            <consortium name="The Broad Institute Genome Sequencing Center for Infectious Disease"/>
            <person name="Wu L."/>
            <person name="Ma J."/>
        </authorList>
    </citation>
    <scope>NUCLEOTIDE SEQUENCE [LARGE SCALE GENOMIC DNA]</scope>
    <source>
        <strain evidence="7">CCM 8897</strain>
    </source>
</reference>
<sequence length="320" mass="35857">MSTIIEFKDVSKAYPDQPTILVGLNLKIQQGEIFVLVGPSGSGKTTSLKMINGLIQPTTGTIDFAGRPMASYDLRKLRWQIGYVLQQIALFPTMTVRQNISVIPEMLGWKRARQDREVVRLLKMVDLDPDQYQDRYPRELSGGEQQRIGILRALIAEPEVILMDEPFSALDPISRTSLQDLVLRLHQELQTTIVFVTHDMREALKLADRVGVIHEGELLQVGTPQEIVEHPATAFVGSFFEGETGSEPHDFQVADLITAGKYSVDLFQTDLPVVTPTVPAQTLFGLLTRYEMLQVNDQTGKVLGSLSRQDVFDFLSDRFA</sequence>
<feature type="domain" description="ABC transporter" evidence="5">
    <location>
        <begin position="5"/>
        <end position="240"/>
    </location>
</feature>
<dbReference type="SUPFAM" id="SSF54631">
    <property type="entry name" value="CBS-domain pair"/>
    <property type="match status" value="1"/>
</dbReference>
<comment type="caution">
    <text evidence="6">The sequence shown here is derived from an EMBL/GenBank/DDBJ whole genome shotgun (WGS) entry which is preliminary data.</text>
</comment>
<protein>
    <submittedName>
        <fullName evidence="6">ABC transporter ATP-binding protein</fullName>
    </submittedName>
</protein>
<dbReference type="RefSeq" id="WP_125602369.1">
    <property type="nucleotide sequence ID" value="NZ_JBHSSM010000016.1"/>
</dbReference>
<dbReference type="PROSITE" id="PS50893">
    <property type="entry name" value="ABC_TRANSPORTER_2"/>
    <property type="match status" value="1"/>
</dbReference>
<dbReference type="InterPro" id="IPR027417">
    <property type="entry name" value="P-loop_NTPase"/>
</dbReference>
<comment type="similarity">
    <text evidence="1">Belongs to the ABC transporter superfamily.</text>
</comment>
<dbReference type="PANTHER" id="PTHR43117">
    <property type="entry name" value="OSMOPROTECTANT IMPORT ATP-BINDING PROTEIN OSMV"/>
    <property type="match status" value="1"/>
</dbReference>
<dbReference type="InterPro" id="IPR003593">
    <property type="entry name" value="AAA+_ATPase"/>
</dbReference>
<keyword evidence="4 6" id="KW-0067">ATP-binding</keyword>
<name>A0ABW1UN02_9LACO</name>
<gene>
    <name evidence="6" type="ORF">ACFQHW_06980</name>
</gene>
<keyword evidence="2" id="KW-0813">Transport</keyword>
<evidence type="ECO:0000256" key="2">
    <source>
        <dbReference type="ARBA" id="ARBA00022448"/>
    </source>
</evidence>
<organism evidence="6 7">
    <name type="scientific">Lapidilactobacillus achengensis</name>
    <dbReference type="NCBI Taxonomy" id="2486000"/>
    <lineage>
        <taxon>Bacteria</taxon>
        <taxon>Bacillati</taxon>
        <taxon>Bacillota</taxon>
        <taxon>Bacilli</taxon>
        <taxon>Lactobacillales</taxon>
        <taxon>Lactobacillaceae</taxon>
        <taxon>Lapidilactobacillus</taxon>
    </lineage>
</organism>
<dbReference type="InterPro" id="IPR046342">
    <property type="entry name" value="CBS_dom_sf"/>
</dbReference>
<proteinExistence type="inferred from homology"/>
<keyword evidence="7" id="KW-1185">Reference proteome</keyword>
<evidence type="ECO:0000313" key="6">
    <source>
        <dbReference type="EMBL" id="MFC6315309.1"/>
    </source>
</evidence>
<dbReference type="EMBL" id="JBHSSM010000016">
    <property type="protein sequence ID" value="MFC6315309.1"/>
    <property type="molecule type" value="Genomic_DNA"/>
</dbReference>
<evidence type="ECO:0000313" key="7">
    <source>
        <dbReference type="Proteomes" id="UP001596310"/>
    </source>
</evidence>
<dbReference type="SUPFAM" id="SSF52540">
    <property type="entry name" value="P-loop containing nucleoside triphosphate hydrolases"/>
    <property type="match status" value="1"/>
</dbReference>
<dbReference type="PROSITE" id="PS00211">
    <property type="entry name" value="ABC_TRANSPORTER_1"/>
    <property type="match status" value="1"/>
</dbReference>
<dbReference type="PANTHER" id="PTHR43117:SF4">
    <property type="entry name" value="OSMOPROTECTANT IMPORT ATP-BINDING PROTEIN OSMV"/>
    <property type="match status" value="1"/>
</dbReference>
<dbReference type="Gene3D" id="3.40.50.300">
    <property type="entry name" value="P-loop containing nucleotide triphosphate hydrolases"/>
    <property type="match status" value="1"/>
</dbReference>
<dbReference type="InterPro" id="IPR003439">
    <property type="entry name" value="ABC_transporter-like_ATP-bd"/>
</dbReference>
<evidence type="ECO:0000256" key="4">
    <source>
        <dbReference type="ARBA" id="ARBA00022840"/>
    </source>
</evidence>
<dbReference type="InterPro" id="IPR017871">
    <property type="entry name" value="ABC_transporter-like_CS"/>
</dbReference>
<accession>A0ABW1UN02</accession>
<dbReference type="Proteomes" id="UP001596310">
    <property type="component" value="Unassembled WGS sequence"/>
</dbReference>
<evidence type="ECO:0000256" key="1">
    <source>
        <dbReference type="ARBA" id="ARBA00005417"/>
    </source>
</evidence>
<evidence type="ECO:0000259" key="5">
    <source>
        <dbReference type="PROSITE" id="PS50893"/>
    </source>
</evidence>
<keyword evidence="3" id="KW-0547">Nucleotide-binding</keyword>
<dbReference type="Pfam" id="PF00005">
    <property type="entry name" value="ABC_tran"/>
    <property type="match status" value="1"/>
</dbReference>